<protein>
    <recommendedName>
        <fullName evidence="4">DNA polymerase III subunit alpha</fullName>
        <ecNumber evidence="3">2.7.7.7</ecNumber>
    </recommendedName>
</protein>
<evidence type="ECO:0000256" key="9">
    <source>
        <dbReference type="ARBA" id="ARBA00022932"/>
    </source>
</evidence>
<keyword evidence="7 15" id="KW-0548">Nucleotidyltransferase</keyword>
<gene>
    <name evidence="15" type="primary">dnaE</name>
    <name evidence="15" type="ORF">V0U35_12700</name>
</gene>
<dbReference type="CDD" id="cd04485">
    <property type="entry name" value="DnaE_OBF"/>
    <property type="match status" value="1"/>
</dbReference>
<keyword evidence="6 15" id="KW-0808">Transferase</keyword>
<accession>A0ABU7M2Q2</accession>
<dbReference type="Pfam" id="PF02811">
    <property type="entry name" value="PHP"/>
    <property type="match status" value="1"/>
</dbReference>
<dbReference type="CDD" id="cd07433">
    <property type="entry name" value="PHP_PolIIIA_DnaE1"/>
    <property type="match status" value="1"/>
</dbReference>
<evidence type="ECO:0000256" key="1">
    <source>
        <dbReference type="ARBA" id="ARBA00004496"/>
    </source>
</evidence>
<comment type="caution">
    <text evidence="15">The sequence shown here is derived from an EMBL/GenBank/DDBJ whole genome shotgun (WGS) entry which is preliminary data.</text>
</comment>
<dbReference type="Pfam" id="PF14579">
    <property type="entry name" value="HHH_6"/>
    <property type="match status" value="1"/>
</dbReference>
<dbReference type="PANTHER" id="PTHR32294">
    <property type="entry name" value="DNA POLYMERASE III SUBUNIT ALPHA"/>
    <property type="match status" value="1"/>
</dbReference>
<evidence type="ECO:0000256" key="3">
    <source>
        <dbReference type="ARBA" id="ARBA00012417"/>
    </source>
</evidence>
<dbReference type="InterPro" id="IPR004013">
    <property type="entry name" value="PHP_dom"/>
</dbReference>
<dbReference type="NCBIfam" id="NF004226">
    <property type="entry name" value="PRK05673.1"/>
    <property type="match status" value="1"/>
</dbReference>
<dbReference type="InterPro" id="IPR004805">
    <property type="entry name" value="DnaE2/DnaE/PolC"/>
</dbReference>
<comment type="function">
    <text evidence="10">DNA polymerase III is a complex, multichain enzyme responsible for most of the replicative synthesis in bacteria. This DNA polymerase also exhibits 3' to 5' exonuclease activity. The alpha chain is the DNA polymerase.</text>
</comment>
<dbReference type="Pfam" id="PF17657">
    <property type="entry name" value="DNA_pol3_finger"/>
    <property type="match status" value="1"/>
</dbReference>
<dbReference type="InterPro" id="IPR011708">
    <property type="entry name" value="DNA_pol3_alpha_NTPase_dom"/>
</dbReference>
<evidence type="ECO:0000256" key="11">
    <source>
        <dbReference type="ARBA" id="ARBA00026073"/>
    </source>
</evidence>
<reference evidence="15 16" key="1">
    <citation type="submission" date="2024-01" db="EMBL/GenBank/DDBJ databases">
        <title>Hyphobacterium bacterium isolated from marine sediment.</title>
        <authorList>
            <person name="Zhao S."/>
        </authorList>
    </citation>
    <scope>NUCLEOTIDE SEQUENCE [LARGE SCALE GENOMIC DNA]</scope>
    <source>
        <strain evidence="15 16">Y60-23</strain>
    </source>
</reference>
<dbReference type="Pfam" id="PF07733">
    <property type="entry name" value="DNA_pol3_alpha"/>
    <property type="match status" value="1"/>
</dbReference>
<comment type="subcellular location">
    <subcellularLocation>
        <location evidence="1">Cytoplasm</location>
    </subcellularLocation>
</comment>
<evidence type="ECO:0000259" key="14">
    <source>
        <dbReference type="SMART" id="SM00481"/>
    </source>
</evidence>
<dbReference type="EC" id="2.7.7.7" evidence="3"/>
<dbReference type="EMBL" id="JAZDRO010000006">
    <property type="protein sequence ID" value="MEE2567540.1"/>
    <property type="molecule type" value="Genomic_DNA"/>
</dbReference>
<evidence type="ECO:0000256" key="5">
    <source>
        <dbReference type="ARBA" id="ARBA00022490"/>
    </source>
</evidence>
<dbReference type="SMART" id="SM00481">
    <property type="entry name" value="POLIIIAc"/>
    <property type="match status" value="1"/>
</dbReference>
<dbReference type="NCBIfam" id="TIGR00594">
    <property type="entry name" value="polc"/>
    <property type="match status" value="1"/>
</dbReference>
<comment type="subunit">
    <text evidence="11">DNA polymerase III contains a core (composed of alpha, epsilon and theta chains) that associates with a tau subunit. This core dimerizes to form the POLIII' complex. PolIII' associates with the gamma complex (composed of gamma, delta, delta', psi and chi chains) and with the beta chain to form the complete DNA polymerase III complex.</text>
</comment>
<dbReference type="Gene3D" id="3.20.20.140">
    <property type="entry name" value="Metal-dependent hydrolases"/>
    <property type="match status" value="1"/>
</dbReference>
<feature type="region of interest" description="Disordered" evidence="13">
    <location>
        <begin position="918"/>
        <end position="938"/>
    </location>
</feature>
<feature type="domain" description="Polymerase/histidinol phosphatase N-terminal" evidence="14">
    <location>
        <begin position="9"/>
        <end position="76"/>
    </location>
</feature>
<evidence type="ECO:0000313" key="16">
    <source>
        <dbReference type="Proteomes" id="UP001310692"/>
    </source>
</evidence>
<evidence type="ECO:0000256" key="7">
    <source>
        <dbReference type="ARBA" id="ARBA00022695"/>
    </source>
</evidence>
<proteinExistence type="inferred from homology"/>
<dbReference type="Gene3D" id="1.10.150.870">
    <property type="match status" value="1"/>
</dbReference>
<evidence type="ECO:0000256" key="4">
    <source>
        <dbReference type="ARBA" id="ARBA00019114"/>
    </source>
</evidence>
<evidence type="ECO:0000256" key="12">
    <source>
        <dbReference type="ARBA" id="ARBA00049244"/>
    </source>
</evidence>
<keyword evidence="5" id="KW-0963">Cytoplasm</keyword>
<dbReference type="GO" id="GO:0003887">
    <property type="term" value="F:DNA-directed DNA polymerase activity"/>
    <property type="evidence" value="ECO:0007669"/>
    <property type="project" value="UniProtKB-EC"/>
</dbReference>
<evidence type="ECO:0000313" key="15">
    <source>
        <dbReference type="EMBL" id="MEE2567540.1"/>
    </source>
</evidence>
<evidence type="ECO:0000256" key="6">
    <source>
        <dbReference type="ARBA" id="ARBA00022679"/>
    </source>
</evidence>
<organism evidence="15 16">
    <name type="scientific">Hyphobacterium marinum</name>
    <dbReference type="NCBI Taxonomy" id="3116574"/>
    <lineage>
        <taxon>Bacteria</taxon>
        <taxon>Pseudomonadati</taxon>
        <taxon>Pseudomonadota</taxon>
        <taxon>Alphaproteobacteria</taxon>
        <taxon>Maricaulales</taxon>
        <taxon>Maricaulaceae</taxon>
        <taxon>Hyphobacterium</taxon>
    </lineage>
</organism>
<evidence type="ECO:0000256" key="13">
    <source>
        <dbReference type="SAM" id="MobiDB-lite"/>
    </source>
</evidence>
<dbReference type="Gene3D" id="1.10.10.1600">
    <property type="entry name" value="Bacterial DNA polymerase III alpha subunit, thumb domain"/>
    <property type="match status" value="1"/>
</dbReference>
<dbReference type="Proteomes" id="UP001310692">
    <property type="component" value="Unassembled WGS sequence"/>
</dbReference>
<dbReference type="PANTHER" id="PTHR32294:SF0">
    <property type="entry name" value="DNA POLYMERASE III SUBUNIT ALPHA"/>
    <property type="match status" value="1"/>
</dbReference>
<keyword evidence="16" id="KW-1185">Reference proteome</keyword>
<evidence type="ECO:0000256" key="2">
    <source>
        <dbReference type="ARBA" id="ARBA00009496"/>
    </source>
</evidence>
<evidence type="ECO:0000256" key="8">
    <source>
        <dbReference type="ARBA" id="ARBA00022705"/>
    </source>
</evidence>
<evidence type="ECO:0000256" key="10">
    <source>
        <dbReference type="ARBA" id="ARBA00025611"/>
    </source>
</evidence>
<dbReference type="InterPro" id="IPR003141">
    <property type="entry name" value="Pol/His_phosphatase_N"/>
</dbReference>
<dbReference type="InterPro" id="IPR041931">
    <property type="entry name" value="DNA_pol3_alpha_thumb_dom"/>
</dbReference>
<name>A0ABU7M2Q2_9PROT</name>
<dbReference type="SUPFAM" id="SSF89550">
    <property type="entry name" value="PHP domain-like"/>
    <property type="match status" value="1"/>
</dbReference>
<comment type="catalytic activity">
    <reaction evidence="12">
        <text>DNA(n) + a 2'-deoxyribonucleoside 5'-triphosphate = DNA(n+1) + diphosphate</text>
        <dbReference type="Rhea" id="RHEA:22508"/>
        <dbReference type="Rhea" id="RHEA-COMP:17339"/>
        <dbReference type="Rhea" id="RHEA-COMP:17340"/>
        <dbReference type="ChEBI" id="CHEBI:33019"/>
        <dbReference type="ChEBI" id="CHEBI:61560"/>
        <dbReference type="ChEBI" id="CHEBI:173112"/>
        <dbReference type="EC" id="2.7.7.7"/>
    </reaction>
</comment>
<dbReference type="InterPro" id="IPR049821">
    <property type="entry name" value="PolIIIA_DnaE1_PHP"/>
</dbReference>
<sequence length="1149" mass="124955">MAASGPSFVHLRTRSPYSLLEGAIRIKDMAALCVDGGMPAVALTDTNNLFGALEFSETMAGGGVQPIVGCTLSVLISPPHPGERVEPEGTIVLLAQSETGYRNLMALSSAAFLEAGPTDPPHISANRVLELNEGLIALTGGPEGALNRYVVAGREAEAAAWLDRLAAAFGDRLYVELQRHGRREELQAENWLVDAAYDRGLPLVATNEAFFPHPDMHAAHDALLCISQSSYLSVEDRRRVTPDHHFASAEEMESRFSDLPEALANTVDIARRCHFRPKTSPPLLPRFETADGRDEAEELAAQARAGLTERLKAVEPAAPESEYFERLDFELKIIAQMGFPGYFLIVSDFIKWAKDRDIPVGPGRGSGAGSVVAWALTITDLDPLRFGLLFERFLNPERVSMPDFDIDFCQERRGEVIRYVQERYGSDHVAQIITFGTLQARAVVRDVGRVIQLPLGLVDKIAKLVPANPANPVTLAQAIEGEPRLQQMRDEDPAVAKLLQTALKLEGLYRNASTHAAGVVIGDRSLVELTPLYRDPRSDVPATQFNMKWVEPAGLVKFDFLGLKTLTVIARTLDYIRKGGGEPPDIEAADYDDAAVYELLATGAGIGVFQMESTGMRDTLKKMKPDKIEDLIALISLYRPGPMKNIDVYVDRKFGRADVDFLHPDLEPVLKETHGVIIYQEQVMQIAQILSGYSLGEADLLRRAMGKKKKEEMDRQRSRFIEGAREKGVAEGKAAYIFELVNEFAGYGFNKSHAAAYAAIAYRTGYLKAHHPVEFLAALMSLDRNNFDKLAVFFQEARKMDVPVLAPDVNRSRADFSVEGGAVLYALGAIRNVSLTAMEHVVAEREANGPFADLYDFAERVDPKQVNRRTLENLARAGALDCLEPDRAKAFAAAPILAAMATRAADERESAQASLFGAGPADEGGLARPPLPEADPWTGTQRLDEELAAIGFYLSGHPLDDLSSALAARGVVFLADAPARVAEGATALRMAGMVRRRQERVSAKSGERFAWLSLSDPTGEYDALIPPELLRSSRDALETGAAVLVAVRVDDKEEQLRFFADSVEVLDAAPAADGLTIRLDRAALEGVRSRLQRAASIGGGQGGGGEVRLVMGIGGGREAVLRLPGKIPCSQAVQAALKSVRGVESVEPL</sequence>
<comment type="similarity">
    <text evidence="2">Belongs to the DNA polymerase type-C family. DnaE subfamily.</text>
</comment>
<keyword evidence="9" id="KW-0239">DNA-directed DNA polymerase</keyword>
<keyword evidence="8" id="KW-0235">DNA replication</keyword>
<dbReference type="InterPro" id="IPR016195">
    <property type="entry name" value="Pol/histidinol_Pase-like"/>
</dbReference>
<dbReference type="InterPro" id="IPR029460">
    <property type="entry name" value="DNAPol_HHH"/>
</dbReference>
<dbReference type="InterPro" id="IPR040982">
    <property type="entry name" value="DNA_pol3_finger"/>
</dbReference>